<keyword evidence="3" id="KW-1185">Reference proteome</keyword>
<proteinExistence type="predicted"/>
<dbReference type="HOGENOM" id="CLU_2885225_0_0_1"/>
<feature type="region of interest" description="Disordered" evidence="1">
    <location>
        <begin position="1"/>
        <end position="35"/>
    </location>
</feature>
<organism evidence="2 3">
    <name type="scientific">Hapsidospora chrysogenum (strain ATCC 11550 / CBS 779.69 / DSM 880 / IAM 14645 / JCM 23072 / IMI 49137)</name>
    <name type="common">Acremonium chrysogenum</name>
    <dbReference type="NCBI Taxonomy" id="857340"/>
    <lineage>
        <taxon>Eukaryota</taxon>
        <taxon>Fungi</taxon>
        <taxon>Dikarya</taxon>
        <taxon>Ascomycota</taxon>
        <taxon>Pezizomycotina</taxon>
        <taxon>Sordariomycetes</taxon>
        <taxon>Hypocreomycetidae</taxon>
        <taxon>Hypocreales</taxon>
        <taxon>Bionectriaceae</taxon>
        <taxon>Hapsidospora</taxon>
    </lineage>
</organism>
<gene>
    <name evidence="2" type="ORF">ACRE_021540</name>
</gene>
<accession>A0A086TCF8</accession>
<sequence>MSLSRWLQKNRWPPSPDLAQTANGHGRFPTEGEAMTPPAVFVTPLRLIRIGNATAFSMADGDP</sequence>
<name>A0A086TCF8_HAPC1</name>
<comment type="caution">
    <text evidence="2">The sequence shown here is derived from an EMBL/GenBank/DDBJ whole genome shotgun (WGS) entry which is preliminary data.</text>
</comment>
<dbReference type="EMBL" id="JPKY01000013">
    <property type="protein sequence ID" value="KFH47040.1"/>
    <property type="molecule type" value="Genomic_DNA"/>
</dbReference>
<evidence type="ECO:0000256" key="1">
    <source>
        <dbReference type="SAM" id="MobiDB-lite"/>
    </source>
</evidence>
<dbReference type="Proteomes" id="UP000029964">
    <property type="component" value="Unassembled WGS sequence"/>
</dbReference>
<dbReference type="AlphaFoldDB" id="A0A086TCF8"/>
<evidence type="ECO:0000313" key="3">
    <source>
        <dbReference type="Proteomes" id="UP000029964"/>
    </source>
</evidence>
<protein>
    <submittedName>
        <fullName evidence="2">Uncharacterized protein</fullName>
    </submittedName>
</protein>
<evidence type="ECO:0000313" key="2">
    <source>
        <dbReference type="EMBL" id="KFH47040.1"/>
    </source>
</evidence>
<reference evidence="3" key="1">
    <citation type="journal article" date="2014" name="Genome Announc.">
        <title>Genome sequence and annotation of Acremonium chrysogenum, producer of the beta-lactam antibiotic cephalosporin C.</title>
        <authorList>
            <person name="Terfehr D."/>
            <person name="Dahlmann T.A."/>
            <person name="Specht T."/>
            <person name="Zadra I."/>
            <person name="Kuernsteiner H."/>
            <person name="Kueck U."/>
        </authorList>
    </citation>
    <scope>NUCLEOTIDE SEQUENCE [LARGE SCALE GENOMIC DNA]</scope>
    <source>
        <strain evidence="3">ATCC 11550 / CBS 779.69 / DSM 880 / IAM 14645 / JCM 23072 / IMI 49137</strain>
    </source>
</reference>